<dbReference type="PROSITE" id="PS50089">
    <property type="entry name" value="ZF_RING_2"/>
    <property type="match status" value="1"/>
</dbReference>
<dbReference type="GO" id="GO:0061630">
    <property type="term" value="F:ubiquitin protein ligase activity"/>
    <property type="evidence" value="ECO:0007669"/>
    <property type="project" value="UniProtKB-EC"/>
</dbReference>
<evidence type="ECO:0000256" key="4">
    <source>
        <dbReference type="ARBA" id="ARBA00012251"/>
    </source>
</evidence>
<dbReference type="InterPro" id="IPR002867">
    <property type="entry name" value="IBR_dom"/>
</dbReference>
<feature type="compositionally biased region" description="Acidic residues" evidence="15">
    <location>
        <begin position="50"/>
        <end position="59"/>
    </location>
</feature>
<keyword evidence="7" id="KW-0479">Metal-binding</keyword>
<feature type="compositionally biased region" description="Polar residues" evidence="15">
    <location>
        <begin position="1"/>
        <end position="11"/>
    </location>
</feature>
<keyword evidence="20" id="KW-1185">Reference proteome</keyword>
<comment type="pathway">
    <text evidence="3">Protein modification; protein ubiquitination.</text>
</comment>
<dbReference type="FunFam" id="3.30.40.10:FF:000051">
    <property type="entry name" value="RBR-type E3 ubiquitin transferase"/>
    <property type="match status" value="1"/>
</dbReference>
<dbReference type="PANTHER" id="PTHR11685">
    <property type="entry name" value="RBR FAMILY RING FINGER AND IBR DOMAIN-CONTAINING"/>
    <property type="match status" value="1"/>
</dbReference>
<dbReference type="Gene3D" id="1.20.120.1750">
    <property type="match status" value="1"/>
</dbReference>
<dbReference type="EMBL" id="HBIW01010082">
    <property type="protein sequence ID" value="CAE0693169.1"/>
    <property type="molecule type" value="Transcribed_RNA"/>
</dbReference>
<evidence type="ECO:0000256" key="6">
    <source>
        <dbReference type="ARBA" id="ARBA00022692"/>
    </source>
</evidence>
<dbReference type="SMART" id="SM00184">
    <property type="entry name" value="RING"/>
    <property type="match status" value="1"/>
</dbReference>
<evidence type="ECO:0000313" key="18">
    <source>
        <dbReference type="EMBL" id="CAE0693169.1"/>
    </source>
</evidence>
<evidence type="ECO:0000256" key="15">
    <source>
        <dbReference type="SAM" id="MobiDB-lite"/>
    </source>
</evidence>
<keyword evidence="11" id="KW-0862">Zinc</keyword>
<dbReference type="Gene3D" id="3.30.40.10">
    <property type="entry name" value="Zinc/RING finger domain, C3HC4 (zinc finger)"/>
    <property type="match status" value="1"/>
</dbReference>
<dbReference type="EC" id="2.3.2.31" evidence="4"/>
<reference evidence="19" key="2">
    <citation type="submission" date="2021-11" db="EMBL/GenBank/DDBJ databases">
        <authorList>
            <consortium name="Genoscope - CEA"/>
            <person name="William W."/>
        </authorList>
    </citation>
    <scope>NUCLEOTIDE SEQUENCE</scope>
</reference>
<dbReference type="GO" id="GO:0031090">
    <property type="term" value="C:organelle membrane"/>
    <property type="evidence" value="ECO:0007669"/>
    <property type="project" value="UniProtKB-ARBA"/>
</dbReference>
<comment type="catalytic activity">
    <reaction evidence="1">
        <text>[E2 ubiquitin-conjugating enzyme]-S-ubiquitinyl-L-cysteine + [acceptor protein]-L-lysine = [E2 ubiquitin-conjugating enzyme]-L-cysteine + [acceptor protein]-N(6)-ubiquitinyl-L-lysine.</text>
        <dbReference type="EC" id="2.3.2.31"/>
    </reaction>
</comment>
<evidence type="ECO:0000256" key="12">
    <source>
        <dbReference type="ARBA" id="ARBA00022989"/>
    </source>
</evidence>
<keyword evidence="5" id="KW-0808">Transferase</keyword>
<feature type="domain" description="RING-type" evidence="17">
    <location>
        <begin position="91"/>
        <end position="343"/>
    </location>
</feature>
<evidence type="ECO:0000256" key="5">
    <source>
        <dbReference type="ARBA" id="ARBA00022679"/>
    </source>
</evidence>
<dbReference type="EMBL" id="CAKKNE010000003">
    <property type="protein sequence ID" value="CAH0370451.1"/>
    <property type="molecule type" value="Genomic_DNA"/>
</dbReference>
<name>A0A7S3ZT39_9STRA</name>
<evidence type="ECO:0000256" key="10">
    <source>
        <dbReference type="ARBA" id="ARBA00022786"/>
    </source>
</evidence>
<gene>
    <name evidence="18" type="ORF">PCAL00307_LOCUS8605</name>
    <name evidence="19" type="ORF">PECAL_3P03400</name>
</gene>
<evidence type="ECO:0000256" key="13">
    <source>
        <dbReference type="ARBA" id="ARBA00023136"/>
    </source>
</evidence>
<evidence type="ECO:0000256" key="8">
    <source>
        <dbReference type="ARBA" id="ARBA00022737"/>
    </source>
</evidence>
<evidence type="ECO:0000256" key="9">
    <source>
        <dbReference type="ARBA" id="ARBA00022771"/>
    </source>
</evidence>
<evidence type="ECO:0000256" key="1">
    <source>
        <dbReference type="ARBA" id="ARBA00001798"/>
    </source>
</evidence>
<dbReference type="GO" id="GO:0005737">
    <property type="term" value="C:cytoplasm"/>
    <property type="evidence" value="ECO:0007669"/>
    <property type="project" value="UniProtKB-ARBA"/>
</dbReference>
<dbReference type="InterPro" id="IPR013083">
    <property type="entry name" value="Znf_RING/FYVE/PHD"/>
</dbReference>
<dbReference type="Pfam" id="PF22191">
    <property type="entry name" value="IBR_1"/>
    <property type="match status" value="1"/>
</dbReference>
<evidence type="ECO:0000259" key="16">
    <source>
        <dbReference type="PROSITE" id="PS50089"/>
    </source>
</evidence>
<dbReference type="InterPro" id="IPR044066">
    <property type="entry name" value="TRIAD_supradom"/>
</dbReference>
<dbReference type="GO" id="GO:0008270">
    <property type="term" value="F:zinc ion binding"/>
    <property type="evidence" value="ECO:0007669"/>
    <property type="project" value="UniProtKB-KW"/>
</dbReference>
<dbReference type="GO" id="GO:0016567">
    <property type="term" value="P:protein ubiquitination"/>
    <property type="evidence" value="ECO:0007669"/>
    <property type="project" value="InterPro"/>
</dbReference>
<evidence type="ECO:0000256" key="7">
    <source>
        <dbReference type="ARBA" id="ARBA00022723"/>
    </source>
</evidence>
<feature type="region of interest" description="Disordered" evidence="15">
    <location>
        <begin position="1"/>
        <end position="88"/>
    </location>
</feature>
<dbReference type="Pfam" id="PF01485">
    <property type="entry name" value="IBR"/>
    <property type="match status" value="1"/>
</dbReference>
<protein>
    <recommendedName>
        <fullName evidence="4">RBR-type E3 ubiquitin transferase</fullName>
        <ecNumber evidence="4">2.3.2.31</ecNumber>
    </recommendedName>
</protein>
<dbReference type="OrthoDB" id="205060at2759"/>
<feature type="compositionally biased region" description="Basic and acidic residues" evidence="15">
    <location>
        <begin position="14"/>
        <end position="23"/>
    </location>
</feature>
<keyword evidence="10" id="KW-0833">Ubl conjugation pathway</keyword>
<dbReference type="InterPro" id="IPR017907">
    <property type="entry name" value="Znf_RING_CS"/>
</dbReference>
<evidence type="ECO:0000259" key="17">
    <source>
        <dbReference type="PROSITE" id="PS51873"/>
    </source>
</evidence>
<accession>A0A7S3ZT39</accession>
<evidence type="ECO:0000313" key="19">
    <source>
        <dbReference type="EMBL" id="CAH0370451.1"/>
    </source>
</evidence>
<dbReference type="SUPFAM" id="SSF57850">
    <property type="entry name" value="RING/U-box"/>
    <property type="match status" value="2"/>
</dbReference>
<comment type="subcellular location">
    <subcellularLocation>
        <location evidence="2">Membrane</location>
        <topology evidence="2">Single-pass membrane protein</topology>
    </subcellularLocation>
</comment>
<keyword evidence="12" id="KW-1133">Transmembrane helix</keyword>
<dbReference type="InterPro" id="IPR027370">
    <property type="entry name" value="Znf-RING_euk"/>
</dbReference>
<feature type="compositionally biased region" description="Pro residues" evidence="15">
    <location>
        <begin position="33"/>
        <end position="43"/>
    </location>
</feature>
<dbReference type="Pfam" id="PF13445">
    <property type="entry name" value="zf-RING_UBOX"/>
    <property type="match status" value="1"/>
</dbReference>
<dbReference type="InterPro" id="IPR001841">
    <property type="entry name" value="Znf_RING"/>
</dbReference>
<keyword evidence="8" id="KW-0677">Repeat</keyword>
<organism evidence="18">
    <name type="scientific">Pelagomonas calceolata</name>
    <dbReference type="NCBI Taxonomy" id="35677"/>
    <lineage>
        <taxon>Eukaryota</taxon>
        <taxon>Sar</taxon>
        <taxon>Stramenopiles</taxon>
        <taxon>Ochrophyta</taxon>
        <taxon>Pelagophyceae</taxon>
        <taxon>Pelagomonadales</taxon>
        <taxon>Pelagomonadaceae</taxon>
        <taxon>Pelagomonas</taxon>
    </lineage>
</organism>
<dbReference type="Proteomes" id="UP000789595">
    <property type="component" value="Unassembled WGS sequence"/>
</dbReference>
<reference evidence="18" key="1">
    <citation type="submission" date="2021-01" db="EMBL/GenBank/DDBJ databases">
        <authorList>
            <person name="Corre E."/>
            <person name="Pelletier E."/>
            <person name="Niang G."/>
            <person name="Scheremetjew M."/>
            <person name="Finn R."/>
            <person name="Kale V."/>
            <person name="Holt S."/>
            <person name="Cochrane G."/>
            <person name="Meng A."/>
            <person name="Brown T."/>
            <person name="Cohen L."/>
        </authorList>
    </citation>
    <scope>NUCLEOTIDE SEQUENCE</scope>
    <source>
        <strain evidence="18">CCMP1756</strain>
    </source>
</reference>
<evidence type="ECO:0000256" key="3">
    <source>
        <dbReference type="ARBA" id="ARBA00004906"/>
    </source>
</evidence>
<sequence length="343" mass="37689">MADTSSLSPQYLKQLREEREARLAAKKGASAPAPAPPQRPPAPPKRDDIVEIESSDDEVQIIASAPKRKRADDDDEVQFLPSPPKRGSTGGTFSCIICMDDVERSQRLKLRNCGHAFCGECVAGTLKAALDDKKVDDRLRCPDTTCRKPLDVLDVRACTYDRGDKATWAKYQEVATEALLDQANADEGNEKGLRRCPGDKCNHTFYYEPHATSGTLHICQKCHGAFCLGCPLVGGKVGPAHDGNCAYVMQQEAARKAHQEKYDKWSIENAQADEKFNEMMRKERQKGATKPCPKCKQAITKNHGCDHMTCPCGHEFYWSTGKPYRTGLGGMFGGWGGGGGADY</sequence>
<feature type="domain" description="RING-type" evidence="16">
    <location>
        <begin position="95"/>
        <end position="142"/>
    </location>
</feature>
<proteinExistence type="predicted"/>
<dbReference type="PROSITE" id="PS00518">
    <property type="entry name" value="ZF_RING_1"/>
    <property type="match status" value="1"/>
</dbReference>
<dbReference type="PROSITE" id="PS51873">
    <property type="entry name" value="TRIAD"/>
    <property type="match status" value="1"/>
</dbReference>
<dbReference type="AlphaFoldDB" id="A0A7S3ZT39"/>
<keyword evidence="6" id="KW-0812">Transmembrane</keyword>
<evidence type="ECO:0000256" key="14">
    <source>
        <dbReference type="PROSITE-ProRule" id="PRU00175"/>
    </source>
</evidence>
<evidence type="ECO:0000256" key="11">
    <source>
        <dbReference type="ARBA" id="ARBA00022833"/>
    </source>
</evidence>
<keyword evidence="9 14" id="KW-0863">Zinc-finger</keyword>
<evidence type="ECO:0000313" key="20">
    <source>
        <dbReference type="Proteomes" id="UP000789595"/>
    </source>
</evidence>
<keyword evidence="13" id="KW-0472">Membrane</keyword>
<evidence type="ECO:0000256" key="2">
    <source>
        <dbReference type="ARBA" id="ARBA00004167"/>
    </source>
</evidence>
<dbReference type="InterPro" id="IPR031127">
    <property type="entry name" value="E3_UB_ligase_RBR"/>
</dbReference>